<reference evidence="1" key="1">
    <citation type="journal article" date="2015" name="Nature">
        <title>Complex archaea that bridge the gap between prokaryotes and eukaryotes.</title>
        <authorList>
            <person name="Spang A."/>
            <person name="Saw J.H."/>
            <person name="Jorgensen S.L."/>
            <person name="Zaremba-Niedzwiedzka K."/>
            <person name="Martijn J."/>
            <person name="Lind A.E."/>
            <person name="van Eijk R."/>
            <person name="Schleper C."/>
            <person name="Guy L."/>
            <person name="Ettema T.J."/>
        </authorList>
    </citation>
    <scope>NUCLEOTIDE SEQUENCE</scope>
</reference>
<dbReference type="EMBL" id="LAZR01000391">
    <property type="protein sequence ID" value="KKN71058.1"/>
    <property type="molecule type" value="Genomic_DNA"/>
</dbReference>
<dbReference type="GO" id="GO:0009307">
    <property type="term" value="P:DNA restriction-modification system"/>
    <property type="evidence" value="ECO:0007669"/>
    <property type="project" value="InterPro"/>
</dbReference>
<sequence>MAKIQNRRTPPWLFEALQDYFQIKFRLDAAASKRDALCKAFWTKKENGLIQPWINWTFCNMEFKDTTLWVQKAWYEAMFSANHSILLVPTGCTQEWMHHYAKDYTIFMPDCRISFNLPNGKPDPGADRDTMILGLGPQFENKQKNGYFLVCPLPLKHARP</sequence>
<proteinExistence type="predicted"/>
<organism evidence="1">
    <name type="scientific">marine sediment metagenome</name>
    <dbReference type="NCBI Taxonomy" id="412755"/>
    <lineage>
        <taxon>unclassified sequences</taxon>
        <taxon>metagenomes</taxon>
        <taxon>ecological metagenomes</taxon>
    </lineage>
</organism>
<dbReference type="AlphaFoldDB" id="A0A0F9VZ63"/>
<accession>A0A0F9VZ63</accession>
<dbReference type="GO" id="GO:0003677">
    <property type="term" value="F:DNA binding"/>
    <property type="evidence" value="ECO:0007669"/>
    <property type="project" value="InterPro"/>
</dbReference>
<protein>
    <submittedName>
        <fullName evidence="1">Uncharacterized protein</fullName>
    </submittedName>
</protein>
<dbReference type="Pfam" id="PF05869">
    <property type="entry name" value="Dam"/>
    <property type="match status" value="1"/>
</dbReference>
<name>A0A0F9VZ63_9ZZZZ</name>
<dbReference type="InterPro" id="IPR008593">
    <property type="entry name" value="Dam_MeTrfase"/>
</dbReference>
<evidence type="ECO:0000313" key="1">
    <source>
        <dbReference type="EMBL" id="KKN71058.1"/>
    </source>
</evidence>
<gene>
    <name evidence="1" type="ORF">LCGC14_0424750</name>
</gene>
<dbReference type="GO" id="GO:0009007">
    <property type="term" value="F:site-specific DNA-methyltransferase (adenine-specific) activity"/>
    <property type="evidence" value="ECO:0007669"/>
    <property type="project" value="InterPro"/>
</dbReference>
<comment type="caution">
    <text evidence="1">The sequence shown here is derived from an EMBL/GenBank/DDBJ whole genome shotgun (WGS) entry which is preliminary data.</text>
</comment>